<feature type="transmembrane region" description="Helical" evidence="3">
    <location>
        <begin position="199"/>
        <end position="219"/>
    </location>
</feature>
<keyword evidence="3" id="KW-1133">Transmembrane helix</keyword>
<keyword evidence="3" id="KW-0812">Transmembrane</keyword>
<dbReference type="InterPro" id="IPR014905">
    <property type="entry name" value="HIRAN"/>
</dbReference>
<keyword evidence="3" id="KW-0472">Membrane</keyword>
<evidence type="ECO:0000313" key="6">
    <source>
        <dbReference type="Proteomes" id="UP000617681"/>
    </source>
</evidence>
<dbReference type="Pfam" id="PF08797">
    <property type="entry name" value="HIRAN"/>
    <property type="match status" value="1"/>
</dbReference>
<evidence type="ECO:0000256" key="1">
    <source>
        <dbReference type="ARBA" id="ARBA00022723"/>
    </source>
</evidence>
<dbReference type="Gene3D" id="3.30.70.2330">
    <property type="match status" value="1"/>
</dbReference>
<sequence length="220" mass="24874">MAGSRFIDLIPTQRPTVKVKGEYYHRDVLRNVPSGIHSLELIPEPDNPYDHYAISVRYKGSVIGYIPKERTHNYRDLIGRISAGGYIARVDAKVYKNPANDFFDVSLYLSSNEKHLPDDADIPDEANWAELPRAFHRVPADPTSAFTDEDREREKARRAQMNAEYEAQREMDSQTKLGRAIKAFKAPDDQSQEVAKSDIRNGCATILAVVAVIVVLILIF</sequence>
<accession>A0AAX1L6K4</accession>
<feature type="domain" description="HIRAN" evidence="4">
    <location>
        <begin position="20"/>
        <end position="97"/>
    </location>
</feature>
<evidence type="ECO:0000256" key="2">
    <source>
        <dbReference type="ARBA" id="ARBA00022801"/>
    </source>
</evidence>
<keyword evidence="2" id="KW-0378">Hydrolase</keyword>
<dbReference type="GO" id="GO:0008270">
    <property type="term" value="F:zinc ion binding"/>
    <property type="evidence" value="ECO:0007669"/>
    <property type="project" value="InterPro"/>
</dbReference>
<dbReference type="Proteomes" id="UP000617681">
    <property type="component" value="Chromosome"/>
</dbReference>
<proteinExistence type="predicted"/>
<name>A0AAX1L6K4_9CORY</name>
<dbReference type="GO" id="GO:0003676">
    <property type="term" value="F:nucleic acid binding"/>
    <property type="evidence" value="ECO:0007669"/>
    <property type="project" value="InterPro"/>
</dbReference>
<dbReference type="EMBL" id="CP069534">
    <property type="protein sequence ID" value="QRP70051.1"/>
    <property type="molecule type" value="Genomic_DNA"/>
</dbReference>
<evidence type="ECO:0000256" key="3">
    <source>
        <dbReference type="SAM" id="Phobius"/>
    </source>
</evidence>
<dbReference type="GO" id="GO:0016818">
    <property type="term" value="F:hydrolase activity, acting on acid anhydrides, in phosphorus-containing anhydrides"/>
    <property type="evidence" value="ECO:0007669"/>
    <property type="project" value="InterPro"/>
</dbReference>
<evidence type="ECO:0000259" key="4">
    <source>
        <dbReference type="Pfam" id="PF08797"/>
    </source>
</evidence>
<dbReference type="AlphaFoldDB" id="A0AAX1L6K4"/>
<dbReference type="RefSeq" id="WP_005394387.1">
    <property type="nucleotide sequence ID" value="NZ_CP069534.1"/>
</dbReference>
<organism evidence="5 6">
    <name type="scientific">Corynebacterium glucuronolyticum</name>
    <dbReference type="NCBI Taxonomy" id="39791"/>
    <lineage>
        <taxon>Bacteria</taxon>
        <taxon>Bacillati</taxon>
        <taxon>Actinomycetota</taxon>
        <taxon>Actinomycetes</taxon>
        <taxon>Mycobacteriales</taxon>
        <taxon>Corynebacteriaceae</taxon>
        <taxon>Corynebacterium</taxon>
    </lineage>
</organism>
<protein>
    <submittedName>
        <fullName evidence="5">HIRAN domain-containing protein</fullName>
    </submittedName>
</protein>
<reference evidence="5" key="1">
    <citation type="submission" date="2021-02" db="EMBL/GenBank/DDBJ databases">
        <title>FDA dAtabase for Regulatory Grade micrObial Sequences (FDA-ARGOS): Supporting development and validation of Infectious Disease Dx tests.</title>
        <authorList>
            <person name="Sproer C."/>
            <person name="Gronow S."/>
            <person name="Severitt S."/>
            <person name="Schroder I."/>
            <person name="Tallon L."/>
            <person name="Sadzewicz L."/>
            <person name="Zhao X."/>
            <person name="Boylan J."/>
            <person name="Ott S."/>
            <person name="Bowen H."/>
            <person name="Vavikolanu K."/>
            <person name="Mehta A."/>
            <person name="Aluvathingal J."/>
            <person name="Nadendla S."/>
            <person name="Lowell S."/>
            <person name="Myers T."/>
            <person name="Yan Y."/>
            <person name="Sichtig H."/>
        </authorList>
    </citation>
    <scope>NUCLEOTIDE SEQUENCE</scope>
    <source>
        <strain evidence="5">FDAARGOS_1191</strain>
    </source>
</reference>
<gene>
    <name evidence="5" type="ORF">I6J21_09710</name>
</gene>
<evidence type="ECO:0000313" key="5">
    <source>
        <dbReference type="EMBL" id="QRP70051.1"/>
    </source>
</evidence>
<keyword evidence="1" id="KW-0479">Metal-binding</keyword>